<evidence type="ECO:0000313" key="9">
    <source>
        <dbReference type="EMBL" id="SDY89194.1"/>
    </source>
</evidence>
<dbReference type="Proteomes" id="UP000198935">
    <property type="component" value="Unassembled WGS sequence"/>
</dbReference>
<dbReference type="STRING" id="1503961.SAMN05421736_104105"/>
<sequence>MKKGIVMEKHQRFLIVLTKDGQFIRTKGRKDVELGEEISFIPARPSKVMSLYSHKMFSVPFAAAFIMLLFIPMLSFFTPERVYGVVAVDINPSVELSIDRRYVVIDTKGYNSAGTELLDQVNDELIGRSLSHGVELLMEKGSELGFLKQEQEVFISSYLMLDEYSWGNNYDQWVDAMNDKFSVNLITLNVDDAVIDSAQKVSLSPVKYLLYNDALERGFSLELESVQNKSVNDIERNTGANLESIVPAEKIKTSDKPEETEQLKEQKILEKQGSNKQQSEDRQNKQQNDQIDPPPEKNGNESPSEKPVNQNDNSSSNRSNNSGRSEEKKQTNEKKAGDSSSRKSEGSTKGNSEQVNNQFNDKNQKTNNGQQRNSMKQEKDNRPSENNKQ</sequence>
<dbReference type="InterPro" id="IPR055431">
    <property type="entry name" value="RsgI_M"/>
</dbReference>
<dbReference type="InterPro" id="IPR024449">
    <property type="entry name" value="Anti-sigma_RsgI_N"/>
</dbReference>
<feature type="region of interest" description="Disordered" evidence="6">
    <location>
        <begin position="269"/>
        <end position="389"/>
    </location>
</feature>
<proteinExistence type="predicted"/>
<feature type="transmembrane region" description="Helical" evidence="7">
    <location>
        <begin position="57"/>
        <end position="77"/>
    </location>
</feature>
<feature type="compositionally biased region" description="Basic and acidic residues" evidence="6">
    <location>
        <begin position="375"/>
        <end position="389"/>
    </location>
</feature>
<reference evidence="10" key="1">
    <citation type="submission" date="2016-10" db="EMBL/GenBank/DDBJ databases">
        <authorList>
            <person name="Varghese N."/>
            <person name="Submissions S."/>
        </authorList>
    </citation>
    <scope>NUCLEOTIDE SEQUENCE [LARGE SCALE GENOMIC DNA]</scope>
    <source>
        <strain evidence="10">SP</strain>
    </source>
</reference>
<evidence type="ECO:0000256" key="3">
    <source>
        <dbReference type="ARBA" id="ARBA00022692"/>
    </source>
</evidence>
<keyword evidence="5 7" id="KW-0472">Membrane</keyword>
<evidence type="ECO:0000313" key="10">
    <source>
        <dbReference type="Proteomes" id="UP000198935"/>
    </source>
</evidence>
<dbReference type="EMBL" id="FNPI01000004">
    <property type="protein sequence ID" value="SDY89194.1"/>
    <property type="molecule type" value="Genomic_DNA"/>
</dbReference>
<feature type="compositionally biased region" description="Polar residues" evidence="6">
    <location>
        <begin position="347"/>
        <end position="374"/>
    </location>
</feature>
<protein>
    <submittedName>
        <fullName evidence="9">Anti-sigma factor N-terminus</fullName>
    </submittedName>
</protein>
<dbReference type="OrthoDB" id="9800626at2"/>
<dbReference type="Pfam" id="PF23750">
    <property type="entry name" value="RsgI_M"/>
    <property type="match status" value="1"/>
</dbReference>
<feature type="domain" description="RsgI N-terminal anti-sigma" evidence="8">
    <location>
        <begin position="2"/>
        <end position="49"/>
    </location>
</feature>
<name>A0A1H3NK75_9BACI</name>
<keyword evidence="3 7" id="KW-0812">Transmembrane</keyword>
<gene>
    <name evidence="9" type="ORF">SAMN05421736_104105</name>
</gene>
<accession>A0A1H3NK75</accession>
<keyword evidence="2" id="KW-1003">Cell membrane</keyword>
<evidence type="ECO:0000256" key="7">
    <source>
        <dbReference type="SAM" id="Phobius"/>
    </source>
</evidence>
<organism evidence="9 10">
    <name type="scientific">Evansella caseinilytica</name>
    <dbReference type="NCBI Taxonomy" id="1503961"/>
    <lineage>
        <taxon>Bacteria</taxon>
        <taxon>Bacillati</taxon>
        <taxon>Bacillota</taxon>
        <taxon>Bacilli</taxon>
        <taxon>Bacillales</taxon>
        <taxon>Bacillaceae</taxon>
        <taxon>Evansella</taxon>
    </lineage>
</organism>
<keyword evidence="10" id="KW-1185">Reference proteome</keyword>
<evidence type="ECO:0000256" key="5">
    <source>
        <dbReference type="ARBA" id="ARBA00023136"/>
    </source>
</evidence>
<dbReference type="Pfam" id="PF12791">
    <property type="entry name" value="RsgI_N"/>
    <property type="match status" value="1"/>
</dbReference>
<keyword evidence="4 7" id="KW-1133">Transmembrane helix</keyword>
<comment type="subcellular location">
    <subcellularLocation>
        <location evidence="1">Cell membrane</location>
        <topology evidence="1">Single-pass membrane protein</topology>
    </subcellularLocation>
</comment>
<dbReference type="AlphaFoldDB" id="A0A1H3NK75"/>
<evidence type="ECO:0000256" key="2">
    <source>
        <dbReference type="ARBA" id="ARBA00022475"/>
    </source>
</evidence>
<evidence type="ECO:0000259" key="8">
    <source>
        <dbReference type="PROSITE" id="PS51849"/>
    </source>
</evidence>
<evidence type="ECO:0000256" key="6">
    <source>
        <dbReference type="SAM" id="MobiDB-lite"/>
    </source>
</evidence>
<dbReference type="GO" id="GO:0005886">
    <property type="term" value="C:plasma membrane"/>
    <property type="evidence" value="ECO:0007669"/>
    <property type="project" value="UniProtKB-SubCell"/>
</dbReference>
<feature type="compositionally biased region" description="Low complexity" evidence="6">
    <location>
        <begin position="309"/>
        <end position="323"/>
    </location>
</feature>
<evidence type="ECO:0000256" key="4">
    <source>
        <dbReference type="ARBA" id="ARBA00022989"/>
    </source>
</evidence>
<dbReference type="PROSITE" id="PS51849">
    <property type="entry name" value="RSGI_N"/>
    <property type="match status" value="1"/>
</dbReference>
<feature type="compositionally biased region" description="Basic and acidic residues" evidence="6">
    <location>
        <begin position="324"/>
        <end position="346"/>
    </location>
</feature>
<evidence type="ECO:0000256" key="1">
    <source>
        <dbReference type="ARBA" id="ARBA00004162"/>
    </source>
</evidence>